<sequence length="79" mass="8844">MKKSDMTAQPQIDLSKTVAINNASDGQIFQQGFILRKVSRFITGGEDAVLPIPVFYDGETGKIYSETLPPELRDEYDTF</sequence>
<reference evidence="1" key="1">
    <citation type="submission" date="2016-10" db="EMBL/GenBank/DDBJ databases">
        <authorList>
            <person name="Varghese N."/>
        </authorList>
    </citation>
    <scope>NUCLEOTIDE SEQUENCE</scope>
</reference>
<organism evidence="1">
    <name type="scientific">uncultured virus</name>
    <dbReference type="NCBI Taxonomy" id="340016"/>
    <lineage>
        <taxon>Viruses</taxon>
        <taxon>environmental samples</taxon>
    </lineage>
</organism>
<accession>A0A218MM86</accession>
<name>A0A218MM86_9VIRU</name>
<proteinExistence type="predicted"/>
<dbReference type="EMBL" id="KY052832">
    <property type="protein sequence ID" value="ASF00393.1"/>
    <property type="molecule type" value="Genomic_DNA"/>
</dbReference>
<evidence type="ECO:0000313" key="1">
    <source>
        <dbReference type="EMBL" id="ASF00393.1"/>
    </source>
</evidence>
<protein>
    <submittedName>
        <fullName evidence="1">Uncharacterized protein</fullName>
    </submittedName>
</protein>
<reference evidence="1" key="2">
    <citation type="journal article" date="2017" name="Nat. Commun.">
        <title>Single-virus genomics reveals hidden cosmopolitan and abundant viruses.</title>
        <authorList>
            <person name="Martinez-Hernandez F."/>
            <person name="Fornas O."/>
            <person name="Lluesma Gomez M."/>
            <person name="Bolduc B."/>
            <person name="de la Cruz Pena M.J."/>
            <person name="Martinez J.M."/>
            <person name="Anton J."/>
            <person name="Gasol J.M."/>
            <person name="Rosselli R."/>
            <person name="Rodriguez-Valera F."/>
            <person name="Sullivan M.B."/>
            <person name="Acinas S.G."/>
            <person name="Martinez-Garcia M."/>
        </authorList>
    </citation>
    <scope>NUCLEOTIDE SEQUENCE</scope>
</reference>